<keyword evidence="3" id="KW-1185">Reference proteome</keyword>
<gene>
    <name evidence="2" type="ORF">CQW23_15676</name>
</gene>
<keyword evidence="1" id="KW-0472">Membrane</keyword>
<dbReference type="AlphaFoldDB" id="A0A2G2WMQ7"/>
<dbReference type="EMBL" id="MLFT02000006">
    <property type="protein sequence ID" value="PHT46518.1"/>
    <property type="molecule type" value="Genomic_DNA"/>
</dbReference>
<sequence length="266" mass="30371">MRIKNIDHYASRKVCGNDCNTVAVDKKTVLIDLFLQFRVIVLQWICCSGFRSSQSKVHMVTQEVHQFLIAKRSSSLGNSLLQMQANLIVGNDYWWFLFGIIPYACAWVSFVLFDEDPHPVTFAVVFFGLLFFHIVALHSVVYWHREMSPFRLIGAKAKFMIEVIPVIAAAALPHLLEFDGAYYALLLCCTTYFYTFAHFMHAAYDIGGKDVFLALTMLVLVHRLNEELLVGALALILCLGLSLYRYMTYCAPELPIHPKKEMELPC</sequence>
<reference evidence="2 3" key="1">
    <citation type="journal article" date="2017" name="Genome Biol.">
        <title>New reference genome sequences of hot pepper reveal the massive evolution of plant disease-resistance genes by retroduplication.</title>
        <authorList>
            <person name="Kim S."/>
            <person name="Park J."/>
            <person name="Yeom S.I."/>
            <person name="Kim Y.M."/>
            <person name="Seo E."/>
            <person name="Kim K.T."/>
            <person name="Kim M.S."/>
            <person name="Lee J.M."/>
            <person name="Cheong K."/>
            <person name="Shin H.S."/>
            <person name="Kim S.B."/>
            <person name="Han K."/>
            <person name="Lee J."/>
            <person name="Park M."/>
            <person name="Lee H.A."/>
            <person name="Lee H.Y."/>
            <person name="Lee Y."/>
            <person name="Oh S."/>
            <person name="Lee J.H."/>
            <person name="Choi E."/>
            <person name="Choi E."/>
            <person name="Lee S.E."/>
            <person name="Jeon J."/>
            <person name="Kim H."/>
            <person name="Choi G."/>
            <person name="Song H."/>
            <person name="Lee J."/>
            <person name="Lee S.C."/>
            <person name="Kwon J.K."/>
            <person name="Lee H.Y."/>
            <person name="Koo N."/>
            <person name="Hong Y."/>
            <person name="Kim R.W."/>
            <person name="Kang W.H."/>
            <person name="Huh J.H."/>
            <person name="Kang B.C."/>
            <person name="Yang T.J."/>
            <person name="Lee Y.H."/>
            <person name="Bennetzen J.L."/>
            <person name="Choi D."/>
        </authorList>
    </citation>
    <scope>NUCLEOTIDE SEQUENCE [LARGE SCALE GENOMIC DNA]</scope>
    <source>
        <strain evidence="3">cv. PBC81</strain>
    </source>
</reference>
<evidence type="ECO:0000313" key="3">
    <source>
        <dbReference type="Proteomes" id="UP000224567"/>
    </source>
</evidence>
<comment type="caution">
    <text evidence="2">The sequence shown here is derived from an EMBL/GenBank/DDBJ whole genome shotgun (WGS) entry which is preliminary data.</text>
</comment>
<feature type="transmembrane region" description="Helical" evidence="1">
    <location>
        <begin position="119"/>
        <end position="143"/>
    </location>
</feature>
<dbReference type="Proteomes" id="UP000224567">
    <property type="component" value="Unassembled WGS sequence"/>
</dbReference>
<reference evidence="3" key="2">
    <citation type="journal article" date="2017" name="J. Anim. Genet.">
        <title>Multiple reference genome sequences of hot pepper reveal the massive evolution of plant disease resistance genes by retroduplication.</title>
        <authorList>
            <person name="Kim S."/>
            <person name="Park J."/>
            <person name="Yeom S.-I."/>
            <person name="Kim Y.-M."/>
            <person name="Seo E."/>
            <person name="Kim K.-T."/>
            <person name="Kim M.-S."/>
            <person name="Lee J.M."/>
            <person name="Cheong K."/>
            <person name="Shin H.-S."/>
            <person name="Kim S.-B."/>
            <person name="Han K."/>
            <person name="Lee J."/>
            <person name="Park M."/>
            <person name="Lee H.-A."/>
            <person name="Lee H.-Y."/>
            <person name="Lee Y."/>
            <person name="Oh S."/>
            <person name="Lee J.H."/>
            <person name="Choi E."/>
            <person name="Choi E."/>
            <person name="Lee S.E."/>
            <person name="Jeon J."/>
            <person name="Kim H."/>
            <person name="Choi G."/>
            <person name="Song H."/>
            <person name="Lee J."/>
            <person name="Lee S.-C."/>
            <person name="Kwon J.-K."/>
            <person name="Lee H.-Y."/>
            <person name="Koo N."/>
            <person name="Hong Y."/>
            <person name="Kim R.W."/>
            <person name="Kang W.-H."/>
            <person name="Huh J.H."/>
            <person name="Kang B.-C."/>
            <person name="Yang T.-J."/>
            <person name="Lee Y.-H."/>
            <person name="Bennetzen J.L."/>
            <person name="Choi D."/>
        </authorList>
    </citation>
    <scope>NUCLEOTIDE SEQUENCE [LARGE SCALE GENOMIC DNA]</scope>
    <source>
        <strain evidence="3">cv. PBC81</strain>
    </source>
</reference>
<feature type="transmembrane region" description="Helical" evidence="1">
    <location>
        <begin position="182"/>
        <end position="207"/>
    </location>
</feature>
<feature type="transmembrane region" description="Helical" evidence="1">
    <location>
        <begin position="93"/>
        <end position="113"/>
    </location>
</feature>
<organism evidence="2 3">
    <name type="scientific">Capsicum baccatum</name>
    <name type="common">Peruvian pepper</name>
    <dbReference type="NCBI Taxonomy" id="33114"/>
    <lineage>
        <taxon>Eukaryota</taxon>
        <taxon>Viridiplantae</taxon>
        <taxon>Streptophyta</taxon>
        <taxon>Embryophyta</taxon>
        <taxon>Tracheophyta</taxon>
        <taxon>Spermatophyta</taxon>
        <taxon>Magnoliopsida</taxon>
        <taxon>eudicotyledons</taxon>
        <taxon>Gunneridae</taxon>
        <taxon>Pentapetalae</taxon>
        <taxon>asterids</taxon>
        <taxon>lamiids</taxon>
        <taxon>Solanales</taxon>
        <taxon>Solanaceae</taxon>
        <taxon>Solanoideae</taxon>
        <taxon>Capsiceae</taxon>
        <taxon>Capsicum</taxon>
    </lineage>
</organism>
<feature type="transmembrane region" description="Helical" evidence="1">
    <location>
        <begin position="228"/>
        <end position="247"/>
    </location>
</feature>
<name>A0A2G2WMQ7_CAPBA</name>
<keyword evidence="1" id="KW-0812">Transmembrane</keyword>
<dbReference type="OrthoDB" id="1285728at2759"/>
<accession>A0A2G2WMQ7</accession>
<dbReference type="STRING" id="33114.A0A2G2WMQ7"/>
<evidence type="ECO:0000256" key="1">
    <source>
        <dbReference type="SAM" id="Phobius"/>
    </source>
</evidence>
<proteinExistence type="predicted"/>
<keyword evidence="1" id="KW-1133">Transmembrane helix</keyword>
<evidence type="ECO:0000313" key="2">
    <source>
        <dbReference type="EMBL" id="PHT46518.1"/>
    </source>
</evidence>
<protein>
    <submittedName>
        <fullName evidence="2">Uncharacterized protein</fullName>
    </submittedName>
</protein>